<organism evidence="13 14">
    <name type="scientific">Sphaerulina musiva (strain SO2202)</name>
    <name type="common">Poplar stem canker fungus</name>
    <name type="synonym">Septoria musiva</name>
    <dbReference type="NCBI Taxonomy" id="692275"/>
    <lineage>
        <taxon>Eukaryota</taxon>
        <taxon>Fungi</taxon>
        <taxon>Dikarya</taxon>
        <taxon>Ascomycota</taxon>
        <taxon>Pezizomycotina</taxon>
        <taxon>Dothideomycetes</taxon>
        <taxon>Dothideomycetidae</taxon>
        <taxon>Mycosphaerellales</taxon>
        <taxon>Mycosphaerellaceae</taxon>
        <taxon>Sphaerulina</taxon>
    </lineage>
</organism>
<dbReference type="OrthoDB" id="68056at2759"/>
<evidence type="ECO:0000256" key="5">
    <source>
        <dbReference type="ARBA" id="ARBA00022840"/>
    </source>
</evidence>
<evidence type="ECO:0000256" key="2">
    <source>
        <dbReference type="ARBA" id="ARBA00012837"/>
    </source>
</evidence>
<dbReference type="AlphaFoldDB" id="N1QIG1"/>
<dbReference type="GO" id="GO:0005524">
    <property type="term" value="F:ATP binding"/>
    <property type="evidence" value="ECO:0007669"/>
    <property type="project" value="UniProtKB-KW"/>
</dbReference>
<dbReference type="SUPFAM" id="SSF47323">
    <property type="entry name" value="Anticodon-binding domain of a subclass of class I aminoacyl-tRNA synthetases"/>
    <property type="match status" value="1"/>
</dbReference>
<accession>N1QIG1</accession>
<dbReference type="FunFam" id="1.10.730.10:FF:000006">
    <property type="entry name" value="Arginyl-tRNA synthetase 2, mitochondrial"/>
    <property type="match status" value="1"/>
</dbReference>
<dbReference type="InterPro" id="IPR009080">
    <property type="entry name" value="tRNAsynth_Ia_anticodon-bd"/>
</dbReference>
<dbReference type="Pfam" id="PF03485">
    <property type="entry name" value="Arg_tRNA_synt_N"/>
    <property type="match status" value="1"/>
</dbReference>
<comment type="catalytic activity">
    <reaction evidence="8">
        <text>tRNA(Arg) + L-arginine + ATP = L-arginyl-tRNA(Arg) + AMP + diphosphate</text>
        <dbReference type="Rhea" id="RHEA:20301"/>
        <dbReference type="Rhea" id="RHEA-COMP:9658"/>
        <dbReference type="Rhea" id="RHEA-COMP:9673"/>
        <dbReference type="ChEBI" id="CHEBI:30616"/>
        <dbReference type="ChEBI" id="CHEBI:32682"/>
        <dbReference type="ChEBI" id="CHEBI:33019"/>
        <dbReference type="ChEBI" id="CHEBI:78442"/>
        <dbReference type="ChEBI" id="CHEBI:78513"/>
        <dbReference type="ChEBI" id="CHEBI:456215"/>
        <dbReference type="EC" id="6.1.1.19"/>
    </reaction>
</comment>
<dbReference type="Pfam" id="PF05746">
    <property type="entry name" value="DALR_1"/>
    <property type="match status" value="1"/>
</dbReference>
<dbReference type="OMA" id="YEFKWER"/>
<dbReference type="Gene3D" id="3.40.50.620">
    <property type="entry name" value="HUPs"/>
    <property type="match status" value="1"/>
</dbReference>
<dbReference type="EMBL" id="KB456267">
    <property type="protein sequence ID" value="EMF10354.1"/>
    <property type="molecule type" value="Genomic_DNA"/>
</dbReference>
<dbReference type="Gene3D" id="3.30.1360.70">
    <property type="entry name" value="Arginyl tRNA synthetase N-terminal domain"/>
    <property type="match status" value="1"/>
</dbReference>
<dbReference type="GO" id="GO:0005739">
    <property type="term" value="C:mitochondrion"/>
    <property type="evidence" value="ECO:0007669"/>
    <property type="project" value="TreeGrafter"/>
</dbReference>
<feature type="domain" description="DALR anticodon binding" evidence="11">
    <location>
        <begin position="577"/>
        <end position="705"/>
    </location>
</feature>
<comment type="similarity">
    <text evidence="1 9">Belongs to the class-I aminoacyl-tRNA synthetase family.</text>
</comment>
<dbReference type="CDD" id="cd07956">
    <property type="entry name" value="Anticodon_Ia_Arg"/>
    <property type="match status" value="1"/>
</dbReference>
<dbReference type="SUPFAM" id="SSF55190">
    <property type="entry name" value="Arginyl-tRNA synthetase (ArgRS), N-terminal 'additional' domain"/>
    <property type="match status" value="1"/>
</dbReference>
<dbReference type="SMART" id="SM01016">
    <property type="entry name" value="Arg_tRNA_synt_N"/>
    <property type="match status" value="1"/>
</dbReference>
<keyword evidence="7 9" id="KW-0030">Aminoacyl-tRNA synthetase</keyword>
<feature type="domain" description="Arginyl tRNA synthetase N-terminal" evidence="12">
    <location>
        <begin position="45"/>
        <end position="125"/>
    </location>
</feature>
<dbReference type="GeneID" id="27899260"/>
<evidence type="ECO:0000313" key="13">
    <source>
        <dbReference type="EMBL" id="EMF10354.1"/>
    </source>
</evidence>
<dbReference type="Pfam" id="PF00750">
    <property type="entry name" value="tRNA-synt_1d"/>
    <property type="match status" value="2"/>
</dbReference>
<dbReference type="PANTHER" id="PTHR11956:SF11">
    <property type="entry name" value="ARGININE--TRNA LIGASE, MITOCHONDRIAL-RELATED"/>
    <property type="match status" value="1"/>
</dbReference>
<gene>
    <name evidence="13" type="ORF">SEPMUDRAFT_127112</name>
</gene>
<name>N1QIG1_SPHMS</name>
<dbReference type="GO" id="GO:0032543">
    <property type="term" value="P:mitochondrial translation"/>
    <property type="evidence" value="ECO:0007669"/>
    <property type="project" value="TreeGrafter"/>
</dbReference>
<dbReference type="EC" id="6.1.1.19" evidence="2"/>
<feature type="region of interest" description="Disordered" evidence="10">
    <location>
        <begin position="268"/>
        <end position="300"/>
    </location>
</feature>
<dbReference type="NCBIfam" id="TIGR00456">
    <property type="entry name" value="argS"/>
    <property type="match status" value="1"/>
</dbReference>
<dbReference type="STRING" id="692275.N1QIG1"/>
<dbReference type="GO" id="GO:0004814">
    <property type="term" value="F:arginine-tRNA ligase activity"/>
    <property type="evidence" value="ECO:0007669"/>
    <property type="project" value="UniProtKB-EC"/>
</dbReference>
<evidence type="ECO:0000256" key="9">
    <source>
        <dbReference type="RuleBase" id="RU363038"/>
    </source>
</evidence>
<dbReference type="Proteomes" id="UP000016931">
    <property type="component" value="Unassembled WGS sequence"/>
</dbReference>
<evidence type="ECO:0000256" key="1">
    <source>
        <dbReference type="ARBA" id="ARBA00005594"/>
    </source>
</evidence>
<dbReference type="InterPro" id="IPR035684">
    <property type="entry name" value="ArgRS_core"/>
</dbReference>
<dbReference type="InterPro" id="IPR014729">
    <property type="entry name" value="Rossmann-like_a/b/a_fold"/>
</dbReference>
<dbReference type="PRINTS" id="PR01038">
    <property type="entry name" value="TRNASYNTHARG"/>
</dbReference>
<dbReference type="SUPFAM" id="SSF52374">
    <property type="entry name" value="Nucleotidylyl transferase"/>
    <property type="match status" value="1"/>
</dbReference>
<evidence type="ECO:0000259" key="12">
    <source>
        <dbReference type="SMART" id="SM01016"/>
    </source>
</evidence>
<keyword evidence="4 9" id="KW-0547">Nucleotide-binding</keyword>
<keyword evidence="3 9" id="KW-0436">Ligase</keyword>
<dbReference type="Gene3D" id="1.10.730.10">
    <property type="entry name" value="Isoleucyl-tRNA Synthetase, Domain 1"/>
    <property type="match status" value="1"/>
</dbReference>
<sequence>MALSNGSASQVADIKHITSQLQSVGISELPQPAGVLLHPQRNPVDIYRAVIIDQLHKITGAEPEIVKNAVAWTQDQKHGDLVLPVPALRLKGKKPDELAAEIAEKFDSPLIEKPTVEKTSVRFFFKPEPLAKFVLPAIHQQQGNYGFNPTLGLEDPSQPQSRHKKVIVEYSSPNVAKEFHTGHLRSTIIGGFLVKMFERAGWEAISMNYLGDWGKQYGILSEGFEKYGDENELLKDPVKHLNTVYVKINQDNSAEQKPASILAEKKAELEKLKNPPKPKKQAKSKEAETASAPKWTDEQEQELQRVTAELEKVQQELVNKPSIDEKARRFFKRMVDGDEAALKNWQKFRDESIKAYEGMYSRLNIKFDDYSGESTVKVEDMEKVATVLAEKKISEEDRGAVIVDLSKHGLPTLGKTLVKKSDGTSLYLTRDLAANLERYEKYHFDHMIYVIASQQDVHVKQLFAILKLMGPPYSDVVAKCSNISFGMVKDPKGQTMSTRKGTVISLADSLDSAKEFMHEVMRRNEDKYKQVEEPEATADTLAISAIMVQDYSGKMVNGYNFDLEKMCSFEGDTGPYLQYSHARLCSIKRKAEVSEQEMLAADFSLITAKEGISLIRSLAQWPDVFLNTYKTQEPVTVLTYLFKMSHLLSSCYDAIDRNNKNAKTLSVMYAESREKKMALMAMYEAARIVLNNGMQLLGLTPVERM</sequence>
<proteinExistence type="inferred from homology"/>
<evidence type="ECO:0000256" key="7">
    <source>
        <dbReference type="ARBA" id="ARBA00023146"/>
    </source>
</evidence>
<reference evidence="13 14" key="1">
    <citation type="journal article" date="2012" name="PLoS Pathog.">
        <title>Diverse lifestyles and strategies of plant pathogenesis encoded in the genomes of eighteen Dothideomycetes fungi.</title>
        <authorList>
            <person name="Ohm R.A."/>
            <person name="Feau N."/>
            <person name="Henrissat B."/>
            <person name="Schoch C.L."/>
            <person name="Horwitz B.A."/>
            <person name="Barry K.W."/>
            <person name="Condon B.J."/>
            <person name="Copeland A.C."/>
            <person name="Dhillon B."/>
            <person name="Glaser F."/>
            <person name="Hesse C.N."/>
            <person name="Kosti I."/>
            <person name="LaButti K."/>
            <person name="Lindquist E.A."/>
            <person name="Lucas S."/>
            <person name="Salamov A.A."/>
            <person name="Bradshaw R.E."/>
            <person name="Ciuffetti L."/>
            <person name="Hamelin R.C."/>
            <person name="Kema G.H.J."/>
            <person name="Lawrence C."/>
            <person name="Scott J.A."/>
            <person name="Spatafora J.W."/>
            <person name="Turgeon B.G."/>
            <person name="de Wit P.J.G.M."/>
            <person name="Zhong S."/>
            <person name="Goodwin S.B."/>
            <person name="Grigoriev I.V."/>
        </authorList>
    </citation>
    <scope>NUCLEOTIDE SEQUENCE [LARGE SCALE GENOMIC DNA]</scope>
    <source>
        <strain evidence="13 14">SO2202</strain>
    </source>
</reference>
<evidence type="ECO:0000256" key="3">
    <source>
        <dbReference type="ARBA" id="ARBA00022598"/>
    </source>
</evidence>
<evidence type="ECO:0000256" key="10">
    <source>
        <dbReference type="SAM" id="MobiDB-lite"/>
    </source>
</evidence>
<evidence type="ECO:0000256" key="4">
    <source>
        <dbReference type="ARBA" id="ARBA00022741"/>
    </source>
</evidence>
<evidence type="ECO:0000259" key="11">
    <source>
        <dbReference type="SMART" id="SM00836"/>
    </source>
</evidence>
<dbReference type="GO" id="GO:0006420">
    <property type="term" value="P:arginyl-tRNA aminoacylation"/>
    <property type="evidence" value="ECO:0007669"/>
    <property type="project" value="InterPro"/>
</dbReference>
<evidence type="ECO:0000256" key="6">
    <source>
        <dbReference type="ARBA" id="ARBA00022917"/>
    </source>
</evidence>
<dbReference type="eggNOG" id="KOG1195">
    <property type="taxonomic scope" value="Eukaryota"/>
</dbReference>
<evidence type="ECO:0000313" key="14">
    <source>
        <dbReference type="Proteomes" id="UP000016931"/>
    </source>
</evidence>
<dbReference type="SMART" id="SM00836">
    <property type="entry name" value="DALR_1"/>
    <property type="match status" value="1"/>
</dbReference>
<keyword evidence="14" id="KW-1185">Reference proteome</keyword>
<dbReference type="InterPro" id="IPR005148">
    <property type="entry name" value="Arg-tRNA-synth_N"/>
</dbReference>
<dbReference type="InterPro" id="IPR001278">
    <property type="entry name" value="Arg-tRNA-ligase"/>
</dbReference>
<keyword evidence="6 9" id="KW-0648">Protein biosynthesis</keyword>
<keyword evidence="5 9" id="KW-0067">ATP-binding</keyword>
<dbReference type="HOGENOM" id="CLU_006406_6_2_1"/>
<dbReference type="InterPro" id="IPR036695">
    <property type="entry name" value="Arg-tRNA-synth_N_sf"/>
</dbReference>
<evidence type="ECO:0000256" key="8">
    <source>
        <dbReference type="ARBA" id="ARBA00049339"/>
    </source>
</evidence>
<dbReference type="InterPro" id="IPR008909">
    <property type="entry name" value="DALR_anticod-bd"/>
</dbReference>
<dbReference type="RefSeq" id="XP_016758475.1">
    <property type="nucleotide sequence ID" value="XM_016902123.1"/>
</dbReference>
<protein>
    <recommendedName>
        <fullName evidence="2">arginine--tRNA ligase</fullName>
        <ecNumber evidence="2">6.1.1.19</ecNumber>
    </recommendedName>
</protein>
<dbReference type="PANTHER" id="PTHR11956">
    <property type="entry name" value="ARGINYL-TRNA SYNTHETASE"/>
    <property type="match status" value="1"/>
</dbReference>